<dbReference type="InterPro" id="IPR041872">
    <property type="entry name" value="Anticodon_Met"/>
</dbReference>
<evidence type="ECO:0000256" key="9">
    <source>
        <dbReference type="ARBA" id="ARBA00068817"/>
    </source>
</evidence>
<dbReference type="Gene3D" id="3.40.50.620">
    <property type="entry name" value="HUPs"/>
    <property type="match status" value="1"/>
</dbReference>
<comment type="similarity">
    <text evidence="1 10">Belongs to the class-I aminoacyl-tRNA synthetase family.</text>
</comment>
<dbReference type="PANTHER" id="PTHR43326">
    <property type="entry name" value="METHIONYL-TRNA SYNTHETASE"/>
    <property type="match status" value="1"/>
</dbReference>
<dbReference type="SUPFAM" id="SSF52374">
    <property type="entry name" value="Nucleotidylyl transferase"/>
    <property type="match status" value="1"/>
</dbReference>
<dbReference type="OrthoDB" id="24670at2759"/>
<dbReference type="FunFam" id="2.170.220.10:FF:000001">
    <property type="entry name" value="methionine--tRNA ligase, mitochondrial"/>
    <property type="match status" value="1"/>
</dbReference>
<dbReference type="PRINTS" id="PR01041">
    <property type="entry name" value="TRNASYNTHMET"/>
</dbReference>
<evidence type="ECO:0000259" key="12">
    <source>
        <dbReference type="Pfam" id="PF19303"/>
    </source>
</evidence>
<dbReference type="STRING" id="71784.A0A1Y2BCR1"/>
<proteinExistence type="inferred from homology"/>
<dbReference type="GO" id="GO:0004825">
    <property type="term" value="F:methionine-tRNA ligase activity"/>
    <property type="evidence" value="ECO:0007669"/>
    <property type="project" value="UniProtKB-EC"/>
</dbReference>
<evidence type="ECO:0000259" key="11">
    <source>
        <dbReference type="Pfam" id="PF09334"/>
    </source>
</evidence>
<comment type="caution">
    <text evidence="13">The sequence shown here is derived from an EMBL/GenBank/DDBJ whole genome shotgun (WGS) entry which is preliminary data.</text>
</comment>
<dbReference type="EC" id="6.1.1.10" evidence="2"/>
<comment type="catalytic activity">
    <reaction evidence="8">
        <text>tRNA(Met) + L-methionine + ATP = L-methionyl-tRNA(Met) + AMP + diphosphate</text>
        <dbReference type="Rhea" id="RHEA:13481"/>
        <dbReference type="Rhea" id="RHEA-COMP:9667"/>
        <dbReference type="Rhea" id="RHEA-COMP:9698"/>
        <dbReference type="ChEBI" id="CHEBI:30616"/>
        <dbReference type="ChEBI" id="CHEBI:33019"/>
        <dbReference type="ChEBI" id="CHEBI:57844"/>
        <dbReference type="ChEBI" id="CHEBI:78442"/>
        <dbReference type="ChEBI" id="CHEBI:78530"/>
        <dbReference type="ChEBI" id="CHEBI:456215"/>
        <dbReference type="EC" id="6.1.1.10"/>
    </reaction>
</comment>
<dbReference type="GO" id="GO:0005524">
    <property type="term" value="F:ATP binding"/>
    <property type="evidence" value="ECO:0007669"/>
    <property type="project" value="UniProtKB-KW"/>
</dbReference>
<dbReference type="EMBL" id="MCFC01000009">
    <property type="protein sequence ID" value="ORY32599.1"/>
    <property type="molecule type" value="Genomic_DNA"/>
</dbReference>
<evidence type="ECO:0000256" key="5">
    <source>
        <dbReference type="ARBA" id="ARBA00022840"/>
    </source>
</evidence>
<dbReference type="NCBIfam" id="TIGR00398">
    <property type="entry name" value="metG"/>
    <property type="match status" value="1"/>
</dbReference>
<dbReference type="CDD" id="cd00814">
    <property type="entry name" value="MetRS_core"/>
    <property type="match status" value="1"/>
</dbReference>
<reference evidence="13 14" key="1">
    <citation type="submission" date="2016-07" db="EMBL/GenBank/DDBJ databases">
        <title>Pervasive Adenine N6-methylation of Active Genes in Fungi.</title>
        <authorList>
            <consortium name="DOE Joint Genome Institute"/>
            <person name="Mondo S.J."/>
            <person name="Dannebaum R.O."/>
            <person name="Kuo R.C."/>
            <person name="Labutti K."/>
            <person name="Haridas S."/>
            <person name="Kuo A."/>
            <person name="Salamov A."/>
            <person name="Ahrendt S.R."/>
            <person name="Lipzen A."/>
            <person name="Sullivan W."/>
            <person name="Andreopoulos W.B."/>
            <person name="Clum A."/>
            <person name="Lindquist E."/>
            <person name="Daum C."/>
            <person name="Ramamoorthy G.K."/>
            <person name="Gryganskyi A."/>
            <person name="Culley D."/>
            <person name="Magnuson J.K."/>
            <person name="James T.Y."/>
            <person name="O'Malley M.A."/>
            <person name="Stajich J.E."/>
            <person name="Spatafora J.W."/>
            <person name="Visel A."/>
            <person name="Grigoriev I.V."/>
        </authorList>
    </citation>
    <scope>NUCLEOTIDE SEQUENCE [LARGE SCALE GENOMIC DNA]</scope>
    <source>
        <strain evidence="13 14">68-887.2</strain>
    </source>
</reference>
<dbReference type="Pfam" id="PF09334">
    <property type="entry name" value="tRNA-synt_1g"/>
    <property type="match status" value="1"/>
</dbReference>
<dbReference type="InterPro" id="IPR033911">
    <property type="entry name" value="MetRS_core"/>
</dbReference>
<keyword evidence="4 10" id="KW-0547">Nucleotide-binding</keyword>
<dbReference type="Gene3D" id="1.10.730.10">
    <property type="entry name" value="Isoleucyl-tRNA Synthetase, Domain 1"/>
    <property type="match status" value="1"/>
</dbReference>
<dbReference type="FunCoup" id="A0A1Y2BCR1">
    <property type="interactions" value="215"/>
</dbReference>
<dbReference type="InParanoid" id="A0A1Y2BCR1"/>
<keyword evidence="3 10" id="KW-0436">Ligase</keyword>
<dbReference type="InterPro" id="IPR015413">
    <property type="entry name" value="Methionyl/Leucyl_tRNA_Synth"/>
</dbReference>
<evidence type="ECO:0000256" key="7">
    <source>
        <dbReference type="ARBA" id="ARBA00023146"/>
    </source>
</evidence>
<accession>A0A1Y2BCR1</accession>
<protein>
    <recommendedName>
        <fullName evidence="9">Probable methionine--tRNA ligase, mitochondrial</fullName>
        <ecNumber evidence="2">6.1.1.10</ecNumber>
    </recommendedName>
</protein>
<feature type="domain" description="Methionyl/Leucyl tRNA synthetase" evidence="11">
    <location>
        <begin position="71"/>
        <end position="427"/>
    </location>
</feature>
<keyword evidence="6 10" id="KW-0648">Protein biosynthesis</keyword>
<dbReference type="InterPro" id="IPR014758">
    <property type="entry name" value="Met-tRNA_synth"/>
</dbReference>
<evidence type="ECO:0000313" key="13">
    <source>
        <dbReference type="EMBL" id="ORY32599.1"/>
    </source>
</evidence>
<organism evidence="13 14">
    <name type="scientific">Naematelia encephala</name>
    <dbReference type="NCBI Taxonomy" id="71784"/>
    <lineage>
        <taxon>Eukaryota</taxon>
        <taxon>Fungi</taxon>
        <taxon>Dikarya</taxon>
        <taxon>Basidiomycota</taxon>
        <taxon>Agaricomycotina</taxon>
        <taxon>Tremellomycetes</taxon>
        <taxon>Tremellales</taxon>
        <taxon>Naemateliaceae</taxon>
        <taxon>Naematelia</taxon>
    </lineage>
</organism>
<gene>
    <name evidence="13" type="ORF">BCR39DRAFT_523067</name>
</gene>
<evidence type="ECO:0000256" key="8">
    <source>
        <dbReference type="ARBA" id="ARBA00047364"/>
    </source>
</evidence>
<dbReference type="PANTHER" id="PTHR43326:SF1">
    <property type="entry name" value="METHIONINE--TRNA LIGASE, MITOCHONDRIAL"/>
    <property type="match status" value="1"/>
</dbReference>
<evidence type="ECO:0000256" key="10">
    <source>
        <dbReference type="RuleBase" id="RU363039"/>
    </source>
</evidence>
<keyword evidence="14" id="KW-1185">Reference proteome</keyword>
<evidence type="ECO:0000256" key="2">
    <source>
        <dbReference type="ARBA" id="ARBA00012838"/>
    </source>
</evidence>
<keyword evidence="5 10" id="KW-0067">ATP-binding</keyword>
<dbReference type="Gene3D" id="2.170.220.10">
    <property type="match status" value="1"/>
</dbReference>
<dbReference type="InterPro" id="IPR014729">
    <property type="entry name" value="Rossmann-like_a/b/a_fold"/>
</dbReference>
<dbReference type="GO" id="GO:0006431">
    <property type="term" value="P:methionyl-tRNA aminoacylation"/>
    <property type="evidence" value="ECO:0007669"/>
    <property type="project" value="InterPro"/>
</dbReference>
<keyword evidence="7 10" id="KW-0030">Aminoacyl-tRNA synthetase</keyword>
<dbReference type="Proteomes" id="UP000193986">
    <property type="component" value="Unassembled WGS sequence"/>
</dbReference>
<evidence type="ECO:0000256" key="6">
    <source>
        <dbReference type="ARBA" id="ARBA00022917"/>
    </source>
</evidence>
<evidence type="ECO:0000256" key="1">
    <source>
        <dbReference type="ARBA" id="ARBA00005594"/>
    </source>
</evidence>
<dbReference type="Pfam" id="PF19303">
    <property type="entry name" value="Anticodon_3"/>
    <property type="match status" value="1"/>
</dbReference>
<dbReference type="GO" id="GO:0005739">
    <property type="term" value="C:mitochondrion"/>
    <property type="evidence" value="ECO:0007669"/>
    <property type="project" value="UniProtKB-ARBA"/>
</dbReference>
<dbReference type="SUPFAM" id="SSF47323">
    <property type="entry name" value="Anticodon-binding domain of a subclass of class I aminoacyl-tRNA synthetases"/>
    <property type="match status" value="1"/>
</dbReference>
<evidence type="ECO:0000256" key="4">
    <source>
        <dbReference type="ARBA" id="ARBA00022741"/>
    </source>
</evidence>
<sequence>MRSQLMRQACGPCCRRLLPVKLARPLCYQGVKWNSGTTQLGSVSQQDPSSSKSPLFTPRYIAGSENVKPFFLTTPIFYVNASPHVGHLHSLVLSDVLVRYSRLREPSRPVIFATGTDEHGQKIQQAARAQGQDEEAFCTSSSQKFRNLADKANISYTDFIRTTEQRHLRAVEYFWNRLVEAGDVYKGTHSGWYCISDECFYTSNQVTERDDGPTVSIETGNEVVWVEEENWKFRLSRFQDQLREWVGQENGGVYPEKMKAFVLAQVDTLEDLSISRPAARIKWGVPVPGDPDQTIYVWVDALINYITVLGYPTSTEGWPADVHIVGKDIVRFHSIHWPALLSSAGLEPPSRVLAHAHWTMGHSKMSKSRGNVVDPISAMDEYGVDTVRWYLMRVGGSLANDSDYSNEQLQAEYGILAAQLGNLASRITNARILSKVTTGDWIFMERDKPLEEKLSRLRNDVDVAMADFDITKAAKDIMGVISTANIYFTREEPWNSKVTTLPVVYAYESLRLAGILLQPIIPAKAAELLDRLGVPVDQRGWQNADWTGEVDVQQIVQAITSATGEWKGKGVLFPHSDRPGRASDR</sequence>
<dbReference type="InterPro" id="IPR023457">
    <property type="entry name" value="Met-tRNA_synth_2"/>
</dbReference>
<evidence type="ECO:0000313" key="14">
    <source>
        <dbReference type="Proteomes" id="UP000193986"/>
    </source>
</evidence>
<dbReference type="AlphaFoldDB" id="A0A1Y2BCR1"/>
<evidence type="ECO:0000256" key="3">
    <source>
        <dbReference type="ARBA" id="ARBA00022598"/>
    </source>
</evidence>
<dbReference type="InterPro" id="IPR009080">
    <property type="entry name" value="tRNAsynth_Ia_anticodon-bd"/>
</dbReference>
<name>A0A1Y2BCR1_9TREE</name>
<feature type="domain" description="Methionyl-tRNA synthetase anticodon-binding" evidence="12">
    <location>
        <begin position="445"/>
        <end position="545"/>
    </location>
</feature>